<dbReference type="InterPro" id="IPR001460">
    <property type="entry name" value="PCN-bd_Tpept"/>
</dbReference>
<keyword evidence="3" id="KW-0472">Membrane</keyword>
<evidence type="ECO:0000256" key="1">
    <source>
        <dbReference type="ARBA" id="ARBA00004370"/>
    </source>
</evidence>
<dbReference type="InterPro" id="IPR005311">
    <property type="entry name" value="PBP_dimer"/>
</dbReference>
<evidence type="ECO:0000313" key="7">
    <source>
        <dbReference type="Proteomes" id="UP001482154"/>
    </source>
</evidence>
<reference evidence="6 7" key="1">
    <citation type="submission" date="2024-04" db="EMBL/GenBank/DDBJ databases">
        <title>Human intestinal bacterial collection.</title>
        <authorList>
            <person name="Pauvert C."/>
            <person name="Hitch T.C.A."/>
            <person name="Clavel T."/>
        </authorList>
    </citation>
    <scope>NUCLEOTIDE SEQUENCE [LARGE SCALE GENOMIC DNA]</scope>
    <source>
        <strain evidence="6 7">CLA-AA-H249</strain>
    </source>
</reference>
<evidence type="ECO:0000259" key="4">
    <source>
        <dbReference type="Pfam" id="PF00905"/>
    </source>
</evidence>
<evidence type="ECO:0000256" key="2">
    <source>
        <dbReference type="ARBA" id="ARBA00007171"/>
    </source>
</evidence>
<dbReference type="InterPro" id="IPR012338">
    <property type="entry name" value="Beta-lactam/transpept-like"/>
</dbReference>
<dbReference type="InterPro" id="IPR036138">
    <property type="entry name" value="PBP_dimer_sf"/>
</dbReference>
<dbReference type="InterPro" id="IPR050515">
    <property type="entry name" value="Beta-lactam/transpept"/>
</dbReference>
<dbReference type="SUPFAM" id="SSF56601">
    <property type="entry name" value="beta-lactamase/transpeptidase-like"/>
    <property type="match status" value="1"/>
</dbReference>
<feature type="domain" description="Penicillin-binding protein transpeptidase" evidence="4">
    <location>
        <begin position="265"/>
        <end position="593"/>
    </location>
</feature>
<dbReference type="Proteomes" id="UP001482154">
    <property type="component" value="Unassembled WGS sequence"/>
</dbReference>
<dbReference type="EMBL" id="JBBNIN010000002">
    <property type="protein sequence ID" value="MEQ2709844.1"/>
    <property type="molecule type" value="Genomic_DNA"/>
</dbReference>
<feature type="domain" description="Penicillin-binding protein dimerisation" evidence="5">
    <location>
        <begin position="70"/>
        <end position="218"/>
    </location>
</feature>
<organism evidence="6 7">
    <name type="scientific">Anaerostipes amylophilus</name>
    <dbReference type="NCBI Taxonomy" id="2981779"/>
    <lineage>
        <taxon>Bacteria</taxon>
        <taxon>Bacillati</taxon>
        <taxon>Bacillota</taxon>
        <taxon>Clostridia</taxon>
        <taxon>Lachnospirales</taxon>
        <taxon>Lachnospiraceae</taxon>
        <taxon>Anaerostipes</taxon>
    </lineage>
</organism>
<accession>A0ABV1IRJ0</accession>
<evidence type="ECO:0000313" key="6">
    <source>
        <dbReference type="EMBL" id="MEQ2709844.1"/>
    </source>
</evidence>
<comment type="caution">
    <text evidence="6">The sequence shown here is derived from an EMBL/GenBank/DDBJ whole genome shotgun (WGS) entry which is preliminary data.</text>
</comment>
<gene>
    <name evidence="6" type="ORF">AAAU51_01455</name>
</gene>
<evidence type="ECO:0000259" key="5">
    <source>
        <dbReference type="Pfam" id="PF03717"/>
    </source>
</evidence>
<proteinExistence type="inferred from homology"/>
<dbReference type="Pfam" id="PF00905">
    <property type="entry name" value="Transpeptidase"/>
    <property type="match status" value="1"/>
</dbReference>
<comment type="similarity">
    <text evidence="2">Belongs to the transpeptidase family.</text>
</comment>
<sequence>MVDLKKRRRKPIRRLNNAMKKRTIFACAFIALLFVILIGRLVYFSVFKNNIYKRQVLSQQNYSSETLPYKRGDILDRDGNILATSQKMYTLILEPKNILRSDKIQKETINALHKYMKIDKDELLKFIKKHKNSYYSVYKDELAYSDIADLKDFIASDKADNVSGIVFSEKYKRRYPNQSLASQVIGFVSDGTIGTGGIEQYYNSTLSGVNGRKYKYLNEELEQDNSIVEPENGQTVVSTLDSNIQKLAEKELAKFEKKYGSKGSSILVMNPNNGEIYAMANSTSYNLESPRDDKNLLKKYSQSQINNMSEKQKTKAFNEIWKNPIVSNAFEPGSTYKPFTVAAGLEEGILKGNETFYCDGYQKVGPHTIHCSHRNGHGLITLSQSISLSCNDALMQIAEKEGKNVFAKYQRNFNFGKKTGIDLPGEAQTASLLHDAKDMTAADLATSSFGQSFNCSMIQMASAFSSLINGGYYYKPHVVKQLRSSSGEVVSNIEPTMVKQTVSKETSDKLKKYMKETVESGTGTKAKMKDYSAGGKTGTAQKIPRSAGTYIVSFCGFAPAENPQVLVYVVIDEIQKESQTNTGLAVEVAKNVLKGSLKELNVPKSNKK</sequence>
<dbReference type="RefSeq" id="WP_349110107.1">
    <property type="nucleotide sequence ID" value="NZ_JBBNIN010000002.1"/>
</dbReference>
<dbReference type="Pfam" id="PF03717">
    <property type="entry name" value="PBP_dimer"/>
    <property type="match status" value="1"/>
</dbReference>
<protein>
    <submittedName>
        <fullName evidence="6">Penicillin-binding transpeptidase domain-containing protein</fullName>
    </submittedName>
</protein>
<dbReference type="SUPFAM" id="SSF56519">
    <property type="entry name" value="Penicillin binding protein dimerisation domain"/>
    <property type="match status" value="1"/>
</dbReference>
<dbReference type="Gene3D" id="3.40.710.10">
    <property type="entry name" value="DD-peptidase/beta-lactamase superfamily"/>
    <property type="match status" value="1"/>
</dbReference>
<comment type="subcellular location">
    <subcellularLocation>
        <location evidence="1">Membrane</location>
    </subcellularLocation>
</comment>
<evidence type="ECO:0000256" key="3">
    <source>
        <dbReference type="ARBA" id="ARBA00023136"/>
    </source>
</evidence>
<keyword evidence="7" id="KW-1185">Reference proteome</keyword>
<dbReference type="Gene3D" id="3.90.1310.10">
    <property type="entry name" value="Penicillin-binding protein 2a (Domain 2)"/>
    <property type="match status" value="1"/>
</dbReference>
<name>A0ABV1IRJ0_9FIRM</name>
<dbReference type="PANTHER" id="PTHR30627">
    <property type="entry name" value="PEPTIDOGLYCAN D,D-TRANSPEPTIDASE"/>
    <property type="match status" value="1"/>
</dbReference>